<evidence type="ECO:0000313" key="2">
    <source>
        <dbReference type="EMBL" id="KAH7361671.1"/>
    </source>
</evidence>
<accession>A0A8K0TK14</accession>
<gene>
    <name evidence="2" type="ORF">B0T11DRAFT_305536</name>
</gene>
<protein>
    <submittedName>
        <fullName evidence="2">Uncharacterized protein</fullName>
    </submittedName>
</protein>
<reference evidence="2" key="1">
    <citation type="journal article" date="2021" name="Nat. Commun.">
        <title>Genetic determinants of endophytism in the Arabidopsis root mycobiome.</title>
        <authorList>
            <person name="Mesny F."/>
            <person name="Miyauchi S."/>
            <person name="Thiergart T."/>
            <person name="Pickel B."/>
            <person name="Atanasova L."/>
            <person name="Karlsson M."/>
            <person name="Huettel B."/>
            <person name="Barry K.W."/>
            <person name="Haridas S."/>
            <person name="Chen C."/>
            <person name="Bauer D."/>
            <person name="Andreopoulos W."/>
            <person name="Pangilinan J."/>
            <person name="LaButti K."/>
            <person name="Riley R."/>
            <person name="Lipzen A."/>
            <person name="Clum A."/>
            <person name="Drula E."/>
            <person name="Henrissat B."/>
            <person name="Kohler A."/>
            <person name="Grigoriev I.V."/>
            <person name="Martin F.M."/>
            <person name="Hacquard S."/>
        </authorList>
    </citation>
    <scope>NUCLEOTIDE SEQUENCE</scope>
    <source>
        <strain evidence="2">MPI-CAGE-AT-0016</strain>
    </source>
</reference>
<dbReference type="Pfam" id="PF13450">
    <property type="entry name" value="NAD_binding_8"/>
    <property type="match status" value="1"/>
</dbReference>
<comment type="similarity">
    <text evidence="1">Belongs to the FAD-binding monooxygenase family.</text>
</comment>
<evidence type="ECO:0000256" key="1">
    <source>
        <dbReference type="ARBA" id="ARBA00010139"/>
    </source>
</evidence>
<dbReference type="PANTHER" id="PTHR42877:SF6">
    <property type="entry name" value="MONOOXYGENASE, PUTATIVE (AFU_ORTHOLOGUE AFUA_3G15050)-RELATED"/>
    <property type="match status" value="1"/>
</dbReference>
<dbReference type="Gene3D" id="3.50.50.60">
    <property type="entry name" value="FAD/NAD(P)-binding domain"/>
    <property type="match status" value="2"/>
</dbReference>
<dbReference type="SUPFAM" id="SSF51905">
    <property type="entry name" value="FAD/NAD(P)-binding domain"/>
    <property type="match status" value="2"/>
</dbReference>
<organism evidence="2 3">
    <name type="scientific">Plectosphaerella cucumerina</name>
    <dbReference type="NCBI Taxonomy" id="40658"/>
    <lineage>
        <taxon>Eukaryota</taxon>
        <taxon>Fungi</taxon>
        <taxon>Dikarya</taxon>
        <taxon>Ascomycota</taxon>
        <taxon>Pezizomycotina</taxon>
        <taxon>Sordariomycetes</taxon>
        <taxon>Hypocreomycetidae</taxon>
        <taxon>Glomerellales</taxon>
        <taxon>Plectosphaerellaceae</taxon>
        <taxon>Plectosphaerella</taxon>
    </lineage>
</organism>
<dbReference type="EMBL" id="JAGPXD010000003">
    <property type="protein sequence ID" value="KAH7361671.1"/>
    <property type="molecule type" value="Genomic_DNA"/>
</dbReference>
<sequence>MAVRSESRYFPKQTPWNPHRPVKVIVVGAGISGVSNAVLLSHKVPNVNITIYDRLSKVGGTWAANIYPGVRCDVPSHVYQLSFEPNPDWSEYYPKGAEIQAYYEGIIKKHGLADRLKLNHQVLRATWLADASQWAVEVRDLATGETIVDTADFVVNSQGRISDPKWPAIPGLRDTYRGTVVHTARWPQEGVDLAGKRVAVIGNGASAQQLVPNIIGKVSGIDHYVRTNTWVTPTFVRGIHEATADAPGGPVYSEEDKRRFRDDPAAYLEHRRAFEINFHNLVSGGDKLGSKESETLRQKLTETMRERLGGDEEWLQRLLPDYAPGCKRLTPAPGYLEAVQSPKVDFIRDGITSATATGLVTADGTHREVDVIVAATGFDPGFTSRFPVIGAGGVDLRDKWSPSGPIGYPESYLGVMAPGFPNYFFVLQAQGNARGGSVPLQTEVTAAYIAKAIRKVQAQSYTWLAPTEEAAQEFNDVCGGFFEGRVTGDGCDSWFKQGKGGTRVVIAWPGSFHHRADALREPRWEDFEFGRRAGAEGNRFEFFGNGSTERETRGDEKEITSYLQEVGKIDLALVHELWNL</sequence>
<dbReference type="Proteomes" id="UP000813385">
    <property type="component" value="Unassembled WGS sequence"/>
</dbReference>
<keyword evidence="3" id="KW-1185">Reference proteome</keyword>
<evidence type="ECO:0000313" key="3">
    <source>
        <dbReference type="Proteomes" id="UP000813385"/>
    </source>
</evidence>
<dbReference type="InterPro" id="IPR036188">
    <property type="entry name" value="FAD/NAD-bd_sf"/>
</dbReference>
<comment type="caution">
    <text evidence="2">The sequence shown here is derived from an EMBL/GenBank/DDBJ whole genome shotgun (WGS) entry which is preliminary data.</text>
</comment>
<dbReference type="OrthoDB" id="74360at2759"/>
<name>A0A8K0TK14_9PEZI</name>
<dbReference type="PANTHER" id="PTHR42877">
    <property type="entry name" value="L-ORNITHINE N(5)-MONOOXYGENASE-RELATED"/>
    <property type="match status" value="1"/>
</dbReference>
<dbReference type="AlphaFoldDB" id="A0A8K0TK14"/>
<dbReference type="InterPro" id="IPR051209">
    <property type="entry name" value="FAD-bind_Monooxygenase_sf"/>
</dbReference>
<proteinExistence type="inferred from homology"/>